<dbReference type="InterPro" id="IPR013749">
    <property type="entry name" value="PM/HMP-P_kinase-1"/>
</dbReference>
<evidence type="ECO:0000259" key="1">
    <source>
        <dbReference type="Pfam" id="PF03070"/>
    </source>
</evidence>
<dbReference type="NCBIfam" id="TIGR04306">
    <property type="entry name" value="salvage_TenA"/>
    <property type="match status" value="1"/>
</dbReference>
<name>A0A545UQX5_9HYPO</name>
<dbReference type="FunFam" id="1.20.910.10:FF:000003">
    <property type="entry name" value="Hydroxymethylpyrimidine/phosphomethylpyrimidine kinase THI20"/>
    <property type="match status" value="1"/>
</dbReference>
<dbReference type="OrthoDB" id="10028886at2759"/>
<dbReference type="Pfam" id="PF03070">
    <property type="entry name" value="TENA_THI-4"/>
    <property type="match status" value="1"/>
</dbReference>
<dbReference type="Gene3D" id="1.20.910.10">
    <property type="entry name" value="Heme oxygenase-like"/>
    <property type="match status" value="1"/>
</dbReference>
<dbReference type="SUPFAM" id="SSF48613">
    <property type="entry name" value="Heme oxygenase-like"/>
    <property type="match status" value="1"/>
</dbReference>
<evidence type="ECO:0000313" key="4">
    <source>
        <dbReference type="Proteomes" id="UP000315783"/>
    </source>
</evidence>
<dbReference type="InterPro" id="IPR029056">
    <property type="entry name" value="Ribokinase-like"/>
</dbReference>
<proteinExistence type="predicted"/>
<dbReference type="Gene3D" id="3.40.1190.20">
    <property type="match status" value="1"/>
</dbReference>
<dbReference type="AlphaFoldDB" id="A0A545UQX5"/>
<organism evidence="3 4">
    <name type="scientific">Cordyceps javanica</name>
    <dbReference type="NCBI Taxonomy" id="43265"/>
    <lineage>
        <taxon>Eukaryota</taxon>
        <taxon>Fungi</taxon>
        <taxon>Dikarya</taxon>
        <taxon>Ascomycota</taxon>
        <taxon>Pezizomycotina</taxon>
        <taxon>Sordariomycetes</taxon>
        <taxon>Hypocreomycetidae</taxon>
        <taxon>Hypocreales</taxon>
        <taxon>Cordycipitaceae</taxon>
        <taxon>Cordyceps</taxon>
    </lineage>
</organism>
<dbReference type="Pfam" id="PF08543">
    <property type="entry name" value="Phos_pyr_kin"/>
    <property type="match status" value="1"/>
</dbReference>
<dbReference type="InterPro" id="IPR004305">
    <property type="entry name" value="Thiaminase-2/PQQC"/>
</dbReference>
<protein>
    <submittedName>
        <fullName evidence="3">Thiamine biosynthesis protein (Thi-4)</fullName>
    </submittedName>
</protein>
<dbReference type="SUPFAM" id="SSF53613">
    <property type="entry name" value="Ribokinase-like"/>
    <property type="match status" value="1"/>
</dbReference>
<dbReference type="GO" id="GO:0050334">
    <property type="term" value="F:thiaminase activity"/>
    <property type="evidence" value="ECO:0007669"/>
    <property type="project" value="InterPro"/>
</dbReference>
<dbReference type="Proteomes" id="UP000315783">
    <property type="component" value="Unassembled WGS sequence"/>
</dbReference>
<dbReference type="PANTHER" id="PTHR20858">
    <property type="entry name" value="PHOSPHOMETHYLPYRIMIDINE KINASE"/>
    <property type="match status" value="1"/>
</dbReference>
<keyword evidence="4" id="KW-1185">Reference proteome</keyword>
<comment type="caution">
    <text evidence="3">The sequence shown here is derived from an EMBL/GenBank/DDBJ whole genome shotgun (WGS) entry which is preliminary data.</text>
</comment>
<reference evidence="3 4" key="1">
    <citation type="journal article" date="2019" name="Appl. Microbiol. Biotechnol.">
        <title>Genome sequence of Isaria javanica and comparative genome analysis insights into family S53 peptidase evolution in fungal entomopathogens.</title>
        <authorList>
            <person name="Lin R."/>
            <person name="Zhang X."/>
            <person name="Xin B."/>
            <person name="Zou M."/>
            <person name="Gao Y."/>
            <person name="Qin F."/>
            <person name="Hu Q."/>
            <person name="Xie B."/>
            <person name="Cheng X."/>
        </authorList>
    </citation>
    <scope>NUCLEOTIDE SEQUENCE [LARGE SCALE GENOMIC DNA]</scope>
    <source>
        <strain evidence="3 4">IJ1G</strain>
    </source>
</reference>
<evidence type="ECO:0000313" key="3">
    <source>
        <dbReference type="EMBL" id="TQV91864.1"/>
    </source>
</evidence>
<dbReference type="GO" id="GO:0005829">
    <property type="term" value="C:cytosol"/>
    <property type="evidence" value="ECO:0007669"/>
    <property type="project" value="TreeGrafter"/>
</dbReference>
<gene>
    <name evidence="3" type="ORF">IF1G_09449</name>
</gene>
<dbReference type="InterPro" id="IPR027574">
    <property type="entry name" value="Thiaminase_II"/>
</dbReference>
<dbReference type="GO" id="GO:0008902">
    <property type="term" value="F:hydroxymethylpyrimidine kinase activity"/>
    <property type="evidence" value="ECO:0007669"/>
    <property type="project" value="TreeGrafter"/>
</dbReference>
<dbReference type="STRING" id="43265.A0A545UQX5"/>
<evidence type="ECO:0000259" key="2">
    <source>
        <dbReference type="Pfam" id="PF08543"/>
    </source>
</evidence>
<dbReference type="InterPro" id="IPR004399">
    <property type="entry name" value="HMP/HMP-P_kinase_dom"/>
</dbReference>
<sequence length="523" mass="56224">MVQGRVLVVAGSDPSGGAGLEADQKVLAAHRCYAMTATTALTVQNTKGVTGVHVVPADFVARQIDAVVEDIGVDVVKTGMLGSVETIDVLSDKIEKHNLATVVVDPVMVSTSGAQLLPHEAIKHLSSRLLGRTTLLTPNIPEARLLLAENGLPSPEVRTVDELEALAQTIRAGLGPRWVLVKGGHVPFRSAADMTAIPEGGSSSGGTGNDEDAAVVVDVLVGPAGEVVRVQSPFQTSTSTHGTGCSLASAIAANLAKGRDMPSAVRAACRYIAAGIQTAPQLGSGNGPLNHFHSSYALPFSPGYFIEYLLERPDVQPVWKEFVHHPFVMALGNGTLPLESFKGYIIQDYLYLVHFARANALAAYKTKNIADIQRSNDIVGHIVREMDLHINYCKSFGISEPEIQATEELQACTAYTRFVLDVGQSEDWLALQMALAPCLLGYGAVAQMLAAHPATVREQHANTYWPWIENYGAADYVEAVRLGSDLIEKNIRDCSPARIEELVKIFIHGTRMEIGFWEMFPAK</sequence>
<dbReference type="PANTHER" id="PTHR20858:SF17">
    <property type="entry name" value="HYDROXYMETHYLPYRIMIDINE_PHOSPHOMETHYLPYRIMIDINE KINASE THI20-RELATED"/>
    <property type="match status" value="1"/>
</dbReference>
<dbReference type="InterPro" id="IPR016084">
    <property type="entry name" value="Haem_Oase-like_multi-hlx"/>
</dbReference>
<dbReference type="GO" id="GO:0008972">
    <property type="term" value="F:phosphomethylpyrimidine kinase activity"/>
    <property type="evidence" value="ECO:0007669"/>
    <property type="project" value="InterPro"/>
</dbReference>
<feature type="domain" description="Pyridoxamine kinase/Phosphomethylpyrimidine kinase" evidence="2">
    <location>
        <begin position="13"/>
        <end position="290"/>
    </location>
</feature>
<dbReference type="CDD" id="cd01169">
    <property type="entry name" value="HMPP_kinase"/>
    <property type="match status" value="1"/>
</dbReference>
<dbReference type="GO" id="GO:0009228">
    <property type="term" value="P:thiamine biosynthetic process"/>
    <property type="evidence" value="ECO:0007669"/>
    <property type="project" value="InterPro"/>
</dbReference>
<accession>A0A545UQX5</accession>
<dbReference type="EMBL" id="SPUK01000017">
    <property type="protein sequence ID" value="TQV91864.1"/>
    <property type="molecule type" value="Genomic_DNA"/>
</dbReference>
<dbReference type="FunFam" id="3.40.1190.20:FF:000034">
    <property type="entry name" value="Putative hydroxymethylpyrimidine/ phosphomethylpyrimidine kinase 2"/>
    <property type="match status" value="1"/>
</dbReference>
<dbReference type="CDD" id="cd19367">
    <property type="entry name" value="TenA_C_ScTHI20-like"/>
    <property type="match status" value="1"/>
</dbReference>
<feature type="domain" description="Thiaminase-2/PQQC" evidence="1">
    <location>
        <begin position="313"/>
        <end position="519"/>
    </location>
</feature>